<dbReference type="Proteomes" id="UP000237271">
    <property type="component" value="Unassembled WGS sequence"/>
</dbReference>
<comment type="caution">
    <text evidence="1">The sequence shown here is derived from an EMBL/GenBank/DDBJ whole genome shotgun (WGS) entry which is preliminary data.</text>
</comment>
<dbReference type="AlphaFoldDB" id="A0A2P4YVT5"/>
<organism evidence="1 2">
    <name type="scientific">Phytophthora palmivora</name>
    <dbReference type="NCBI Taxonomy" id="4796"/>
    <lineage>
        <taxon>Eukaryota</taxon>
        <taxon>Sar</taxon>
        <taxon>Stramenopiles</taxon>
        <taxon>Oomycota</taxon>
        <taxon>Peronosporomycetes</taxon>
        <taxon>Peronosporales</taxon>
        <taxon>Peronosporaceae</taxon>
        <taxon>Phytophthora</taxon>
    </lineage>
</organism>
<evidence type="ECO:0000313" key="2">
    <source>
        <dbReference type="Proteomes" id="UP000237271"/>
    </source>
</evidence>
<accession>A0A2P4YVT5</accession>
<evidence type="ECO:0000313" key="1">
    <source>
        <dbReference type="EMBL" id="POM81907.1"/>
    </source>
</evidence>
<dbReference type="OrthoDB" id="128376at2759"/>
<protein>
    <submittedName>
        <fullName evidence="1">Uncharacterized protein</fullName>
    </submittedName>
</protein>
<dbReference type="EMBL" id="NCKW01000004">
    <property type="protein sequence ID" value="POM81907.1"/>
    <property type="molecule type" value="Genomic_DNA"/>
</dbReference>
<sequence length="125" mass="13466">MLMSTPAALMLRLAQSSLKPTVGKAITVGGNHQIPTKGTGGMKMKIKDTKGEGASHLRQAVGNDYKINFPNAKKCVMFFAHCVKFEAKTGGGRLRYQFQSKSTDSDQGAHVATSGTSNNVLLWHK</sequence>
<reference evidence="1 2" key="1">
    <citation type="journal article" date="2017" name="Genome Biol. Evol.">
        <title>Phytophthora megakarya and P. palmivora, closely related causal agents of cacao black pod rot, underwent increases in genome sizes and gene numbers by different mechanisms.</title>
        <authorList>
            <person name="Ali S.S."/>
            <person name="Shao J."/>
            <person name="Lary D.J."/>
            <person name="Kronmiller B."/>
            <person name="Shen D."/>
            <person name="Strem M.D."/>
            <person name="Amoako-Attah I."/>
            <person name="Akrofi A.Y."/>
            <person name="Begoude B.A."/>
            <person name="Ten Hoopen G.M."/>
            <person name="Coulibaly K."/>
            <person name="Kebe B.I."/>
            <person name="Melnick R.L."/>
            <person name="Guiltinan M.J."/>
            <person name="Tyler B.M."/>
            <person name="Meinhardt L.W."/>
            <person name="Bailey B.A."/>
        </authorList>
    </citation>
    <scope>NUCLEOTIDE SEQUENCE [LARGE SCALE GENOMIC DNA]</scope>
    <source>
        <strain evidence="2">sbr112.9</strain>
    </source>
</reference>
<name>A0A2P4YVT5_9STRA</name>
<proteinExistence type="predicted"/>
<gene>
    <name evidence="1" type="ORF">PHPALM_66</name>
</gene>
<keyword evidence="2" id="KW-1185">Reference proteome</keyword>